<sequence>MKVLVTPKFGGLIISSPELVSYEVCKDTRCLKPVAIAIVPTSSNGIHLRKSLHQSLDSTFPITFHDQIPGSNATAAEVRRWIKLWFLEHGVSPKVTSMALKKSINRLEWDGEYLWKHSKHEMQRYLKDLGFSEATTTLLGRDIVEARTRFEVWRLVVKLLLSVALVLLAVYVGYQLLYQ</sequence>
<keyword evidence="1" id="KW-1133">Transmembrane helix</keyword>
<reference evidence="2 3" key="1">
    <citation type="submission" date="2016-04" db="EMBL/GenBank/DDBJ databases">
        <title>A degradative enzymes factory behind the ericoid mycorrhizal symbiosis.</title>
        <authorList>
            <consortium name="DOE Joint Genome Institute"/>
            <person name="Martino E."/>
            <person name="Morin E."/>
            <person name="Grelet G."/>
            <person name="Kuo A."/>
            <person name="Kohler A."/>
            <person name="Daghino S."/>
            <person name="Barry K."/>
            <person name="Choi C."/>
            <person name="Cichocki N."/>
            <person name="Clum A."/>
            <person name="Copeland A."/>
            <person name="Hainaut M."/>
            <person name="Haridas S."/>
            <person name="Labutti K."/>
            <person name="Lindquist E."/>
            <person name="Lipzen A."/>
            <person name="Khouja H.-R."/>
            <person name="Murat C."/>
            <person name="Ohm R."/>
            <person name="Olson A."/>
            <person name="Spatafora J."/>
            <person name="Veneault-Fourrey C."/>
            <person name="Henrissat B."/>
            <person name="Grigoriev I."/>
            <person name="Martin F."/>
            <person name="Perotto S."/>
        </authorList>
    </citation>
    <scope>NUCLEOTIDE SEQUENCE [LARGE SCALE GENOMIC DNA]</scope>
    <source>
        <strain evidence="2 3">E</strain>
    </source>
</reference>
<feature type="transmembrane region" description="Helical" evidence="1">
    <location>
        <begin position="155"/>
        <end position="174"/>
    </location>
</feature>
<gene>
    <name evidence="2" type="ORF">K444DRAFT_614699</name>
</gene>
<dbReference type="EMBL" id="KZ613843">
    <property type="protein sequence ID" value="PMD57745.1"/>
    <property type="molecule type" value="Genomic_DNA"/>
</dbReference>
<dbReference type="RefSeq" id="XP_024734649.1">
    <property type="nucleotide sequence ID" value="XM_024880577.1"/>
</dbReference>
<accession>A0A2J6T3Z7</accession>
<evidence type="ECO:0000313" key="3">
    <source>
        <dbReference type="Proteomes" id="UP000235371"/>
    </source>
</evidence>
<evidence type="ECO:0000313" key="2">
    <source>
        <dbReference type="EMBL" id="PMD57745.1"/>
    </source>
</evidence>
<keyword evidence="3" id="KW-1185">Reference proteome</keyword>
<dbReference type="AlphaFoldDB" id="A0A2J6T3Z7"/>
<dbReference type="OrthoDB" id="10367198at2759"/>
<dbReference type="InParanoid" id="A0A2J6T3Z7"/>
<keyword evidence="1" id="KW-0472">Membrane</keyword>
<evidence type="ECO:0000256" key="1">
    <source>
        <dbReference type="SAM" id="Phobius"/>
    </source>
</evidence>
<name>A0A2J6T3Z7_9HELO</name>
<keyword evidence="1" id="KW-0812">Transmembrane</keyword>
<dbReference type="Proteomes" id="UP000235371">
    <property type="component" value="Unassembled WGS sequence"/>
</dbReference>
<dbReference type="GeneID" id="36588654"/>
<organism evidence="2 3">
    <name type="scientific">Hyaloscypha bicolor E</name>
    <dbReference type="NCBI Taxonomy" id="1095630"/>
    <lineage>
        <taxon>Eukaryota</taxon>
        <taxon>Fungi</taxon>
        <taxon>Dikarya</taxon>
        <taxon>Ascomycota</taxon>
        <taxon>Pezizomycotina</taxon>
        <taxon>Leotiomycetes</taxon>
        <taxon>Helotiales</taxon>
        <taxon>Hyaloscyphaceae</taxon>
        <taxon>Hyaloscypha</taxon>
        <taxon>Hyaloscypha bicolor</taxon>
    </lineage>
</organism>
<protein>
    <submittedName>
        <fullName evidence="2">Uncharacterized protein</fullName>
    </submittedName>
</protein>
<proteinExistence type="predicted"/>